<comment type="subcellular location">
    <subcellularLocation>
        <location evidence="1">Cell membrane</location>
        <topology evidence="1">Multi-pass membrane protein</topology>
    </subcellularLocation>
</comment>
<dbReference type="InterPro" id="IPR000276">
    <property type="entry name" value="GPCR_Rhodpsn"/>
</dbReference>
<dbReference type="Gene3D" id="1.20.1070.10">
    <property type="entry name" value="Rhodopsin 7-helix transmembrane proteins"/>
    <property type="match status" value="1"/>
</dbReference>
<dbReference type="GO" id="GO:0007200">
    <property type="term" value="P:phospholipase C-activating G protein-coupled receptor signaling pathway"/>
    <property type="evidence" value="ECO:0007669"/>
    <property type="project" value="TreeGrafter"/>
</dbReference>
<evidence type="ECO:0000313" key="13">
    <source>
        <dbReference type="EMBL" id="KAJ8256322.1"/>
    </source>
</evidence>
<gene>
    <name evidence="13" type="ORF">COCON_G00184740</name>
</gene>
<dbReference type="GO" id="GO:0035025">
    <property type="term" value="P:positive regulation of Rho protein signal transduction"/>
    <property type="evidence" value="ECO:0007669"/>
    <property type="project" value="TreeGrafter"/>
</dbReference>
<evidence type="ECO:0000313" key="14">
    <source>
        <dbReference type="Proteomes" id="UP001152803"/>
    </source>
</evidence>
<feature type="domain" description="G-protein coupled receptors family 1 profile" evidence="12">
    <location>
        <begin position="24"/>
        <end position="271"/>
    </location>
</feature>
<dbReference type="OrthoDB" id="5781782at2759"/>
<dbReference type="GO" id="GO:0004930">
    <property type="term" value="F:G protein-coupled receptor activity"/>
    <property type="evidence" value="ECO:0007669"/>
    <property type="project" value="UniProtKB-KW"/>
</dbReference>
<protein>
    <recommendedName>
        <fullName evidence="12">G-protein coupled receptors family 1 profile domain-containing protein</fullName>
    </recommendedName>
</protein>
<keyword evidence="6 11" id="KW-0472">Membrane</keyword>
<dbReference type="PROSITE" id="PS00237">
    <property type="entry name" value="G_PROTEIN_RECEP_F1_1"/>
    <property type="match status" value="1"/>
</dbReference>
<dbReference type="FunFam" id="1.20.1070.10:FF:000142">
    <property type="entry name" value="G protein-coupled receptor 55"/>
    <property type="match status" value="1"/>
</dbReference>
<dbReference type="Proteomes" id="UP001152803">
    <property type="component" value="Unassembled WGS sequence"/>
</dbReference>
<evidence type="ECO:0000256" key="8">
    <source>
        <dbReference type="ARBA" id="ARBA00023180"/>
    </source>
</evidence>
<feature type="transmembrane region" description="Helical" evidence="11">
    <location>
        <begin position="84"/>
        <end position="101"/>
    </location>
</feature>
<reference evidence="13" key="1">
    <citation type="journal article" date="2023" name="Science">
        <title>Genome structures resolve the early diversification of teleost fishes.</title>
        <authorList>
            <person name="Parey E."/>
            <person name="Louis A."/>
            <person name="Montfort J."/>
            <person name="Bouchez O."/>
            <person name="Roques C."/>
            <person name="Iampietro C."/>
            <person name="Lluch J."/>
            <person name="Castinel A."/>
            <person name="Donnadieu C."/>
            <person name="Desvignes T."/>
            <person name="Floi Bucao C."/>
            <person name="Jouanno E."/>
            <person name="Wen M."/>
            <person name="Mejri S."/>
            <person name="Dirks R."/>
            <person name="Jansen H."/>
            <person name="Henkel C."/>
            <person name="Chen W.J."/>
            <person name="Zahm M."/>
            <person name="Cabau C."/>
            <person name="Klopp C."/>
            <person name="Thompson A.W."/>
            <person name="Robinson-Rechavi M."/>
            <person name="Braasch I."/>
            <person name="Lecointre G."/>
            <person name="Bobe J."/>
            <person name="Postlethwait J.H."/>
            <person name="Berthelot C."/>
            <person name="Roest Crollius H."/>
            <person name="Guiguen Y."/>
        </authorList>
    </citation>
    <scope>NUCLEOTIDE SEQUENCE</scope>
    <source>
        <strain evidence="13">Concon-B</strain>
    </source>
</reference>
<comment type="caution">
    <text evidence="13">The sequence shown here is derived from an EMBL/GenBank/DDBJ whole genome shotgun (WGS) entry which is preliminary data.</text>
</comment>
<keyword evidence="3 10" id="KW-0812">Transmembrane</keyword>
<dbReference type="InterPro" id="IPR017452">
    <property type="entry name" value="GPCR_Rhodpsn_7TM"/>
</dbReference>
<keyword evidence="4 11" id="KW-1133">Transmembrane helix</keyword>
<evidence type="ECO:0000256" key="1">
    <source>
        <dbReference type="ARBA" id="ARBA00004651"/>
    </source>
</evidence>
<evidence type="ECO:0000256" key="9">
    <source>
        <dbReference type="ARBA" id="ARBA00023224"/>
    </source>
</evidence>
<dbReference type="PANTHER" id="PTHR24232">
    <property type="entry name" value="G-PROTEIN COUPLED RECEPTOR"/>
    <property type="match status" value="1"/>
</dbReference>
<dbReference type="PROSITE" id="PS50262">
    <property type="entry name" value="G_PROTEIN_RECEP_F1_2"/>
    <property type="match status" value="1"/>
</dbReference>
<keyword evidence="2" id="KW-1003">Cell membrane</keyword>
<evidence type="ECO:0000256" key="6">
    <source>
        <dbReference type="ARBA" id="ARBA00023136"/>
    </source>
</evidence>
<keyword evidence="14" id="KW-1185">Reference proteome</keyword>
<evidence type="ECO:0000256" key="11">
    <source>
        <dbReference type="SAM" id="Phobius"/>
    </source>
</evidence>
<keyword evidence="7 10" id="KW-0675">Receptor</keyword>
<evidence type="ECO:0000256" key="5">
    <source>
        <dbReference type="ARBA" id="ARBA00023040"/>
    </source>
</evidence>
<evidence type="ECO:0000256" key="10">
    <source>
        <dbReference type="RuleBase" id="RU000688"/>
    </source>
</evidence>
<evidence type="ECO:0000256" key="7">
    <source>
        <dbReference type="ARBA" id="ARBA00023170"/>
    </source>
</evidence>
<dbReference type="EMBL" id="JAFJMO010000014">
    <property type="protein sequence ID" value="KAJ8256322.1"/>
    <property type="molecule type" value="Genomic_DNA"/>
</dbReference>
<feature type="transmembrane region" description="Helical" evidence="11">
    <location>
        <begin position="211"/>
        <end position="236"/>
    </location>
</feature>
<keyword evidence="8" id="KW-0325">Glycoprotein</keyword>
<dbReference type="SUPFAM" id="SSF81321">
    <property type="entry name" value="Family A G protein-coupled receptor-like"/>
    <property type="match status" value="1"/>
</dbReference>
<dbReference type="AlphaFoldDB" id="A0A9Q1HRP8"/>
<comment type="similarity">
    <text evidence="10">Belongs to the G-protein coupled receptor 1 family.</text>
</comment>
<feature type="transmembrane region" description="Helical" evidence="11">
    <location>
        <begin position="44"/>
        <end position="64"/>
    </location>
</feature>
<accession>A0A9Q1HRP8</accession>
<evidence type="ECO:0000256" key="2">
    <source>
        <dbReference type="ARBA" id="ARBA00022475"/>
    </source>
</evidence>
<feature type="transmembrane region" description="Helical" evidence="11">
    <location>
        <begin position="12"/>
        <end position="32"/>
    </location>
</feature>
<keyword evidence="9 10" id="KW-0807">Transducer</keyword>
<evidence type="ECO:0000256" key="4">
    <source>
        <dbReference type="ARBA" id="ARBA00022989"/>
    </source>
</evidence>
<dbReference type="Pfam" id="PF00001">
    <property type="entry name" value="7tm_1"/>
    <property type="match status" value="1"/>
</dbReference>
<evidence type="ECO:0000259" key="12">
    <source>
        <dbReference type="PROSITE" id="PS50262"/>
    </source>
</evidence>
<organism evidence="13 14">
    <name type="scientific">Conger conger</name>
    <name type="common">Conger eel</name>
    <name type="synonym">Muraena conger</name>
    <dbReference type="NCBI Taxonomy" id="82655"/>
    <lineage>
        <taxon>Eukaryota</taxon>
        <taxon>Metazoa</taxon>
        <taxon>Chordata</taxon>
        <taxon>Craniata</taxon>
        <taxon>Vertebrata</taxon>
        <taxon>Euteleostomi</taxon>
        <taxon>Actinopterygii</taxon>
        <taxon>Neopterygii</taxon>
        <taxon>Teleostei</taxon>
        <taxon>Anguilliformes</taxon>
        <taxon>Congridae</taxon>
        <taxon>Conger</taxon>
    </lineage>
</organism>
<feature type="transmembrane region" description="Helical" evidence="11">
    <location>
        <begin position="251"/>
        <end position="274"/>
    </location>
</feature>
<dbReference type="PRINTS" id="PR00237">
    <property type="entry name" value="GPCRRHODOPSN"/>
</dbReference>
<dbReference type="PANTHER" id="PTHR24232:SF51">
    <property type="entry name" value="G-PROTEIN COUPLED RECEPTORS FAMILY 1 PROFILE DOMAIN-CONTAINING PROTEIN"/>
    <property type="match status" value="1"/>
</dbReference>
<name>A0A9Q1HRP8_CONCO</name>
<evidence type="ECO:0000256" key="3">
    <source>
        <dbReference type="ARBA" id="ARBA00022692"/>
    </source>
</evidence>
<keyword evidence="5 10" id="KW-0297">G-protein coupled receptor</keyword>
<sequence length="295" mass="33623">MSECPVCWVQGFIYIPTIALGLPLNLTALWTLFFRIRRFTETTVYLTSLVMNDILLIFSLPFKMYAYERPWRLGSGFCSFLESLIYINIYGSILFIVCISVDRYITLRFPYTMKKLRSPQKAAVVCLAIWALIFGASPAAYKLHDHRDSCFQNFSNATWNKVGIVASLETVFLVSTIIMVFCSVNVLWILKGLRNQNPQDKKLKNNKSLKIVISNLVTFLVCFIPYHVSVLIYFLAKNISVTVETMNALRIFLHISASVSSLNCLFDGICYYYVLLENWQAVSATDTVGATELQP</sequence>
<feature type="transmembrane region" description="Helical" evidence="11">
    <location>
        <begin position="164"/>
        <end position="190"/>
    </location>
</feature>
<proteinExistence type="inferred from homology"/>
<dbReference type="GO" id="GO:0005886">
    <property type="term" value="C:plasma membrane"/>
    <property type="evidence" value="ECO:0007669"/>
    <property type="project" value="UniProtKB-SubCell"/>
</dbReference>
<feature type="transmembrane region" description="Helical" evidence="11">
    <location>
        <begin position="122"/>
        <end position="144"/>
    </location>
</feature>